<dbReference type="EMBL" id="JBBPFD010000319">
    <property type="protein sequence ID" value="KAK7879206.1"/>
    <property type="molecule type" value="Genomic_DNA"/>
</dbReference>
<feature type="non-terminal residue" evidence="2">
    <location>
        <position position="108"/>
    </location>
</feature>
<name>A0AAW0MR66_9GOBI</name>
<feature type="compositionally biased region" description="Low complexity" evidence="1">
    <location>
        <begin position="80"/>
        <end position="98"/>
    </location>
</feature>
<proteinExistence type="predicted"/>
<reference evidence="3" key="1">
    <citation type="submission" date="2024-04" db="EMBL/GenBank/DDBJ databases">
        <title>Salinicola lusitanus LLJ914,a marine bacterium isolated from the Okinawa Trough.</title>
        <authorList>
            <person name="Li J."/>
        </authorList>
    </citation>
    <scope>NUCLEOTIDE SEQUENCE [LARGE SCALE GENOMIC DNA]</scope>
</reference>
<keyword evidence="3" id="KW-1185">Reference proteome</keyword>
<sequence>MFMLLCVTSSLKVGKTLDNTHCTTAVTGSELLMVHQSPPAEVLIQCYYVVKMQSLTSTSKYSEKKSIKVHTFVVTTPLSLQTPPSVSTSPPHTTTSQSRVQVTAAPSS</sequence>
<dbReference type="Proteomes" id="UP001460270">
    <property type="component" value="Unassembled WGS sequence"/>
</dbReference>
<protein>
    <submittedName>
        <fullName evidence="2">Uncharacterized protein</fullName>
    </submittedName>
</protein>
<accession>A0AAW0MR66</accession>
<organism evidence="2 3">
    <name type="scientific">Mugilogobius chulae</name>
    <name type="common">yellowstripe goby</name>
    <dbReference type="NCBI Taxonomy" id="88201"/>
    <lineage>
        <taxon>Eukaryota</taxon>
        <taxon>Metazoa</taxon>
        <taxon>Chordata</taxon>
        <taxon>Craniata</taxon>
        <taxon>Vertebrata</taxon>
        <taxon>Euteleostomi</taxon>
        <taxon>Actinopterygii</taxon>
        <taxon>Neopterygii</taxon>
        <taxon>Teleostei</taxon>
        <taxon>Neoteleostei</taxon>
        <taxon>Acanthomorphata</taxon>
        <taxon>Gobiaria</taxon>
        <taxon>Gobiiformes</taxon>
        <taxon>Gobioidei</taxon>
        <taxon>Gobiidae</taxon>
        <taxon>Gobionellinae</taxon>
        <taxon>Mugilogobius</taxon>
    </lineage>
</organism>
<evidence type="ECO:0000313" key="3">
    <source>
        <dbReference type="Proteomes" id="UP001460270"/>
    </source>
</evidence>
<gene>
    <name evidence="2" type="ORF">WMY93_034013</name>
</gene>
<evidence type="ECO:0000256" key="1">
    <source>
        <dbReference type="SAM" id="MobiDB-lite"/>
    </source>
</evidence>
<feature type="region of interest" description="Disordered" evidence="1">
    <location>
        <begin position="80"/>
        <end position="108"/>
    </location>
</feature>
<feature type="compositionally biased region" description="Polar residues" evidence="1">
    <location>
        <begin position="99"/>
        <end position="108"/>
    </location>
</feature>
<evidence type="ECO:0000313" key="2">
    <source>
        <dbReference type="EMBL" id="KAK7879206.1"/>
    </source>
</evidence>
<comment type="caution">
    <text evidence="2">The sequence shown here is derived from an EMBL/GenBank/DDBJ whole genome shotgun (WGS) entry which is preliminary data.</text>
</comment>
<dbReference type="AlphaFoldDB" id="A0AAW0MR66"/>